<protein>
    <submittedName>
        <fullName evidence="1">AKIP1 protein</fullName>
    </submittedName>
</protein>
<dbReference type="EMBL" id="VZRP01021187">
    <property type="protein sequence ID" value="NWV71221.1"/>
    <property type="molecule type" value="Genomic_DNA"/>
</dbReference>
<feature type="non-terminal residue" evidence="1">
    <location>
        <position position="1"/>
    </location>
</feature>
<reference evidence="1 2" key="1">
    <citation type="submission" date="2019-09" db="EMBL/GenBank/DDBJ databases">
        <title>Bird 10,000 Genomes (B10K) Project - Family phase.</title>
        <authorList>
            <person name="Zhang G."/>
        </authorList>
    </citation>
    <scope>NUCLEOTIDE SEQUENCE [LARGE SCALE GENOMIC DNA]</scope>
    <source>
        <strain evidence="1">B10K-DU-029-44</strain>
        <tissue evidence="1">Heart</tissue>
    </source>
</reference>
<proteinExistence type="predicted"/>
<dbReference type="InterPro" id="IPR033214">
    <property type="entry name" value="AKIP1"/>
</dbReference>
<evidence type="ECO:0000313" key="1">
    <source>
        <dbReference type="EMBL" id="NWV71221.1"/>
    </source>
</evidence>
<sequence length="120" mass="13683">LQAWFDASQIIFSFSLAVQKYYGAMAAHKCKDNEIKHFCKYHGSKVQRKVDFTEKKRTEGFVAPSQVQTCQQCPRRLSQDFYIEVSPGVYSITAISEDRVQQTHVVDVNAGQSIDLTFVL</sequence>
<gene>
    <name evidence="1" type="primary">Akip1</name>
    <name evidence="1" type="ORF">MALELE_R15224</name>
</gene>
<dbReference type="PANTHER" id="PTHR14330:SF2">
    <property type="entry name" value="A-KINASE-INTERACTING PROTEIN 1"/>
    <property type="match status" value="1"/>
</dbReference>
<dbReference type="PANTHER" id="PTHR14330">
    <property type="entry name" value="A-KINASE-INTERACTING PROTEIN 1"/>
    <property type="match status" value="1"/>
</dbReference>
<evidence type="ECO:0000313" key="2">
    <source>
        <dbReference type="Proteomes" id="UP000564407"/>
    </source>
</evidence>
<comment type="caution">
    <text evidence="1">The sequence shown here is derived from an EMBL/GenBank/DDBJ whole genome shotgun (WGS) entry which is preliminary data.</text>
</comment>
<dbReference type="AlphaFoldDB" id="A0A7K6H6U7"/>
<accession>A0A7K6H6U7</accession>
<keyword evidence="2" id="KW-1185">Reference proteome</keyword>
<dbReference type="GO" id="GO:0005654">
    <property type="term" value="C:nucleoplasm"/>
    <property type="evidence" value="ECO:0007669"/>
    <property type="project" value="TreeGrafter"/>
</dbReference>
<organism evidence="1 2">
    <name type="scientific">Malurus elegans</name>
    <name type="common">Red-winged fairywren</name>
    <dbReference type="NCBI Taxonomy" id="720584"/>
    <lineage>
        <taxon>Eukaryota</taxon>
        <taxon>Metazoa</taxon>
        <taxon>Chordata</taxon>
        <taxon>Craniata</taxon>
        <taxon>Vertebrata</taxon>
        <taxon>Euteleostomi</taxon>
        <taxon>Archelosauria</taxon>
        <taxon>Archosauria</taxon>
        <taxon>Dinosauria</taxon>
        <taxon>Saurischia</taxon>
        <taxon>Theropoda</taxon>
        <taxon>Coelurosauria</taxon>
        <taxon>Aves</taxon>
        <taxon>Neognathae</taxon>
        <taxon>Neoaves</taxon>
        <taxon>Telluraves</taxon>
        <taxon>Australaves</taxon>
        <taxon>Passeriformes</taxon>
        <taxon>Meliphagoidea</taxon>
        <taxon>Maluridae</taxon>
        <taxon>Malurus</taxon>
    </lineage>
</organism>
<dbReference type="Proteomes" id="UP000564407">
    <property type="component" value="Unassembled WGS sequence"/>
</dbReference>
<feature type="non-terminal residue" evidence="1">
    <location>
        <position position="120"/>
    </location>
</feature>
<dbReference type="GO" id="GO:1901222">
    <property type="term" value="P:regulation of non-canonical NF-kappaB signal transduction"/>
    <property type="evidence" value="ECO:0007669"/>
    <property type="project" value="InterPro"/>
</dbReference>
<name>A0A7K6H6U7_9PASS</name>